<keyword evidence="6" id="KW-0406">Ion transport</keyword>
<accession>A0A0C9T8T7</accession>
<evidence type="ECO:0000256" key="6">
    <source>
        <dbReference type="ARBA" id="ARBA00023065"/>
    </source>
</evidence>
<evidence type="ECO:0000256" key="8">
    <source>
        <dbReference type="SAM" id="MobiDB-lite"/>
    </source>
</evidence>
<evidence type="ECO:0000256" key="9">
    <source>
        <dbReference type="SAM" id="Phobius"/>
    </source>
</evidence>
<sequence>MVSLWTGAWTVKRFKATVVNDIWPEVLFFSAVATMVCLVSNLTSHSLAISNQMLTVVGTVLGLVISFRTSTAYERYQDGRKMWTNIMLNSRNLAQWIWIHVPDERVDKDKQKAQSILESVIEKKSMINLIQAFSVAVKHYLRGEPGIYYEDLFPQISFLPRYGTHAPALPTDDDMLPLWRASGYTGNVENESPSAQTGAKFNSADSVDKDSATNQDWFGFSARKRRKTAFDPEKALPDVSADRPLAPARNPPSTSLYDYIPLLRILKPIHKLLRPHSATDADRTLLGRQKAPSMVESNVPLEITLHLSSYFAWLLRCGLIAPPVATGIANGLAAFQDTIANLERIRNTPLPFAYQVHLRMTVWLYVFFLPFQIFSAFNWLTIPATAFAAFLLLGFLEIGQQIENPFNYDLNDLDLDHFCLSIQRDMHEITAHPCFEPSAYVFTASNKPFAPADQRDAEAMTRDKTHEYWGRTYGNRNTQKDEDKTQEASGSDGHGEKGKGSKGDGDKGDGDNVDGDKDKGDGDEEDKDMDGIDGEGKYAEGVTSIRRMLLRNWQDVDGITRDWHRWNGT</sequence>
<comment type="subcellular location">
    <subcellularLocation>
        <location evidence="1">Cell membrane</location>
        <topology evidence="1">Multi-pass membrane protein</topology>
    </subcellularLocation>
</comment>
<protein>
    <submittedName>
        <fullName evidence="10">Uncharacterized protein</fullName>
    </submittedName>
</protein>
<feature type="transmembrane region" description="Helical" evidence="9">
    <location>
        <begin position="22"/>
        <end position="42"/>
    </location>
</feature>
<evidence type="ECO:0000256" key="3">
    <source>
        <dbReference type="ARBA" id="ARBA00022475"/>
    </source>
</evidence>
<name>A0A0C9T8T7_PLICR</name>
<keyword evidence="11" id="KW-1185">Reference proteome</keyword>
<keyword evidence="2" id="KW-0813">Transport</keyword>
<dbReference type="Pfam" id="PF25539">
    <property type="entry name" value="Bestrophin_2"/>
    <property type="match status" value="2"/>
</dbReference>
<dbReference type="GO" id="GO:0005886">
    <property type="term" value="C:plasma membrane"/>
    <property type="evidence" value="ECO:0007669"/>
    <property type="project" value="UniProtKB-SubCell"/>
</dbReference>
<evidence type="ECO:0000313" key="10">
    <source>
        <dbReference type="EMBL" id="KII84648.1"/>
    </source>
</evidence>
<feature type="region of interest" description="Disordered" evidence="8">
    <location>
        <begin position="187"/>
        <end position="211"/>
    </location>
</feature>
<feature type="region of interest" description="Disordered" evidence="8">
    <location>
        <begin position="452"/>
        <end position="540"/>
    </location>
</feature>
<evidence type="ECO:0000256" key="7">
    <source>
        <dbReference type="ARBA" id="ARBA00023136"/>
    </source>
</evidence>
<reference evidence="10 11" key="1">
    <citation type="submission" date="2014-06" db="EMBL/GenBank/DDBJ databases">
        <title>Evolutionary Origins and Diversification of the Mycorrhizal Mutualists.</title>
        <authorList>
            <consortium name="DOE Joint Genome Institute"/>
            <consortium name="Mycorrhizal Genomics Consortium"/>
            <person name="Kohler A."/>
            <person name="Kuo A."/>
            <person name="Nagy L.G."/>
            <person name="Floudas D."/>
            <person name="Copeland A."/>
            <person name="Barry K.W."/>
            <person name="Cichocki N."/>
            <person name="Veneault-Fourrey C."/>
            <person name="LaButti K."/>
            <person name="Lindquist E.A."/>
            <person name="Lipzen A."/>
            <person name="Lundell T."/>
            <person name="Morin E."/>
            <person name="Murat C."/>
            <person name="Riley R."/>
            <person name="Ohm R."/>
            <person name="Sun H."/>
            <person name="Tunlid A."/>
            <person name="Henrissat B."/>
            <person name="Grigoriev I.V."/>
            <person name="Hibbett D.S."/>
            <person name="Martin F."/>
        </authorList>
    </citation>
    <scope>NUCLEOTIDE SEQUENCE [LARGE SCALE GENOMIC DNA]</scope>
    <source>
        <strain evidence="10 11">FD-325 SS-3</strain>
    </source>
</reference>
<proteinExistence type="predicted"/>
<dbReference type="Proteomes" id="UP000053263">
    <property type="component" value="Unassembled WGS sequence"/>
</dbReference>
<keyword evidence="5 9" id="KW-1133">Transmembrane helix</keyword>
<feature type="compositionally biased region" description="Polar residues" evidence="8">
    <location>
        <begin position="187"/>
        <end position="205"/>
    </location>
</feature>
<dbReference type="EMBL" id="KN832570">
    <property type="protein sequence ID" value="KII84648.1"/>
    <property type="molecule type" value="Genomic_DNA"/>
</dbReference>
<evidence type="ECO:0000256" key="1">
    <source>
        <dbReference type="ARBA" id="ARBA00004651"/>
    </source>
</evidence>
<dbReference type="InterPro" id="IPR044669">
    <property type="entry name" value="YneE/VCCN1/2-like"/>
</dbReference>
<feature type="compositionally biased region" description="Basic and acidic residues" evidence="8">
    <location>
        <begin position="493"/>
        <end position="520"/>
    </location>
</feature>
<evidence type="ECO:0000256" key="4">
    <source>
        <dbReference type="ARBA" id="ARBA00022692"/>
    </source>
</evidence>
<keyword evidence="4 9" id="KW-0812">Transmembrane</keyword>
<feature type="region of interest" description="Disordered" evidence="8">
    <location>
        <begin position="229"/>
        <end position="250"/>
    </location>
</feature>
<dbReference type="GO" id="GO:0005254">
    <property type="term" value="F:chloride channel activity"/>
    <property type="evidence" value="ECO:0007669"/>
    <property type="project" value="InterPro"/>
</dbReference>
<keyword evidence="7 9" id="KW-0472">Membrane</keyword>
<dbReference type="PANTHER" id="PTHR33281:SF19">
    <property type="entry name" value="VOLTAGE-DEPENDENT ANION CHANNEL-FORMING PROTEIN YNEE"/>
    <property type="match status" value="1"/>
</dbReference>
<feature type="compositionally biased region" description="Basic and acidic residues" evidence="8">
    <location>
        <begin position="453"/>
        <end position="469"/>
    </location>
</feature>
<dbReference type="PANTHER" id="PTHR33281">
    <property type="entry name" value="UPF0187 PROTEIN YNEE"/>
    <property type="match status" value="1"/>
</dbReference>
<dbReference type="AlphaFoldDB" id="A0A0C9T8T7"/>
<organism evidence="10 11">
    <name type="scientific">Plicaturopsis crispa FD-325 SS-3</name>
    <dbReference type="NCBI Taxonomy" id="944288"/>
    <lineage>
        <taxon>Eukaryota</taxon>
        <taxon>Fungi</taxon>
        <taxon>Dikarya</taxon>
        <taxon>Basidiomycota</taxon>
        <taxon>Agaricomycotina</taxon>
        <taxon>Agaricomycetes</taxon>
        <taxon>Agaricomycetidae</taxon>
        <taxon>Amylocorticiales</taxon>
        <taxon>Amylocorticiaceae</taxon>
        <taxon>Plicatura</taxon>
        <taxon>Plicaturopsis crispa</taxon>
    </lineage>
</organism>
<gene>
    <name evidence="10" type="ORF">PLICRDRAFT_57611</name>
</gene>
<dbReference type="OrthoDB" id="1368at2759"/>
<evidence type="ECO:0000313" key="11">
    <source>
        <dbReference type="Proteomes" id="UP000053263"/>
    </source>
</evidence>
<dbReference type="HOGENOM" id="CLU_029790_6_1_1"/>
<keyword evidence="3" id="KW-1003">Cell membrane</keyword>
<evidence type="ECO:0000256" key="5">
    <source>
        <dbReference type="ARBA" id="ARBA00022989"/>
    </source>
</evidence>
<feature type="transmembrane region" description="Helical" evidence="9">
    <location>
        <begin position="48"/>
        <end position="67"/>
    </location>
</feature>
<evidence type="ECO:0000256" key="2">
    <source>
        <dbReference type="ARBA" id="ARBA00022448"/>
    </source>
</evidence>
<feature type="compositionally biased region" description="Acidic residues" evidence="8">
    <location>
        <begin position="521"/>
        <end position="533"/>
    </location>
</feature>